<dbReference type="Proteomes" id="UP000281553">
    <property type="component" value="Unassembled WGS sequence"/>
</dbReference>
<proteinExistence type="predicted"/>
<keyword evidence="3" id="KW-0677">Repeat</keyword>
<evidence type="ECO:0000256" key="3">
    <source>
        <dbReference type="ARBA" id="ARBA00022737"/>
    </source>
</evidence>
<dbReference type="InterPro" id="IPR050687">
    <property type="entry name" value="Dynein_IC"/>
</dbReference>
<dbReference type="GO" id="GO:0045503">
    <property type="term" value="F:dynein light chain binding"/>
    <property type="evidence" value="ECO:0007669"/>
    <property type="project" value="TreeGrafter"/>
</dbReference>
<dbReference type="EMBL" id="UYRU01081632">
    <property type="protein sequence ID" value="VDN32024.1"/>
    <property type="molecule type" value="Genomic_DNA"/>
</dbReference>
<protein>
    <submittedName>
        <fullName evidence="4">Uncharacterized protein</fullName>
    </submittedName>
</protein>
<dbReference type="PANTHER" id="PTHR12442">
    <property type="entry name" value="DYNEIN INTERMEDIATE CHAIN"/>
    <property type="match status" value="1"/>
</dbReference>
<keyword evidence="2" id="KW-0853">WD repeat</keyword>
<organism evidence="4 5">
    <name type="scientific">Dibothriocephalus latus</name>
    <name type="common">Fish tapeworm</name>
    <name type="synonym">Diphyllobothrium latum</name>
    <dbReference type="NCBI Taxonomy" id="60516"/>
    <lineage>
        <taxon>Eukaryota</taxon>
        <taxon>Metazoa</taxon>
        <taxon>Spiralia</taxon>
        <taxon>Lophotrochozoa</taxon>
        <taxon>Platyhelminthes</taxon>
        <taxon>Cestoda</taxon>
        <taxon>Eucestoda</taxon>
        <taxon>Diphyllobothriidea</taxon>
        <taxon>Diphyllobothriidae</taxon>
        <taxon>Dibothriocephalus</taxon>
    </lineage>
</organism>
<dbReference type="AlphaFoldDB" id="A0A3P7MQS8"/>
<evidence type="ECO:0000256" key="1">
    <source>
        <dbReference type="ARBA" id="ARBA00022490"/>
    </source>
</evidence>
<dbReference type="GO" id="GO:0045504">
    <property type="term" value="F:dynein heavy chain binding"/>
    <property type="evidence" value="ECO:0007669"/>
    <property type="project" value="TreeGrafter"/>
</dbReference>
<gene>
    <name evidence="4" type="ORF">DILT_LOCUS15888</name>
</gene>
<evidence type="ECO:0000313" key="5">
    <source>
        <dbReference type="Proteomes" id="UP000281553"/>
    </source>
</evidence>
<name>A0A3P7MQS8_DIBLA</name>
<evidence type="ECO:0000256" key="2">
    <source>
        <dbReference type="ARBA" id="ARBA00022574"/>
    </source>
</evidence>
<keyword evidence="5" id="KW-1185">Reference proteome</keyword>
<dbReference type="GO" id="GO:0007018">
    <property type="term" value="P:microtubule-based movement"/>
    <property type="evidence" value="ECO:0007669"/>
    <property type="project" value="TreeGrafter"/>
</dbReference>
<dbReference type="OrthoDB" id="6134918at2759"/>
<evidence type="ECO:0000313" key="4">
    <source>
        <dbReference type="EMBL" id="VDN32024.1"/>
    </source>
</evidence>
<keyword evidence="1" id="KW-0963">Cytoplasm</keyword>
<accession>A0A3P7MQS8</accession>
<sequence length="93" mass="10317">MERITKPCFLQLETGGCWSPTRPSVFFVLRADGTLESWDLLDKTHEPALMQNVSASALTSIAIKVEGKKQLMAVGDMHGALRVLIVSFKRTKL</sequence>
<reference evidence="4 5" key="1">
    <citation type="submission" date="2018-11" db="EMBL/GenBank/DDBJ databases">
        <authorList>
            <consortium name="Pathogen Informatics"/>
        </authorList>
    </citation>
    <scope>NUCLEOTIDE SEQUENCE [LARGE SCALE GENOMIC DNA]</scope>
</reference>